<dbReference type="PANTHER" id="PTHR38731">
    <property type="entry name" value="LIPL45-RELATED LIPOPROTEIN-RELATED"/>
    <property type="match status" value="1"/>
</dbReference>
<protein>
    <recommendedName>
        <fullName evidence="2">FecR protein domain-containing protein</fullName>
    </recommendedName>
</protein>
<feature type="compositionally biased region" description="Polar residues" evidence="1">
    <location>
        <begin position="196"/>
        <end position="213"/>
    </location>
</feature>
<name>A0A2M7FWV4_9BACT</name>
<sequence length="287" mass="32087">MLLYMYHTYWIPEYLRMDEYSMKKTERSPFRLLLVGLLMLSPLLMAPRTLKVTAGGRVSYISGKTNVKKGQLVKPGQSVTTGSNGRVELTFSDGSRLRIGSASHLLLISDDPAKRQTMARLNKGKVWNQVRPAPQKKMIVRGRHSVAAVLGTTYSLEVSDTATQTAVFKGSVGIHRPFEMPESHLGELFQKMPASLPSSQPQESSKGFQQPKQVDSPVHEIPSPVRVIPGPVEVSMEQWLQIVENQQITMGDAGLAQVRTLDPAQLRKTDTWYQWNTQMDAQPARTE</sequence>
<dbReference type="Proteomes" id="UP000231019">
    <property type="component" value="Unassembled WGS sequence"/>
</dbReference>
<evidence type="ECO:0000259" key="2">
    <source>
        <dbReference type="Pfam" id="PF04773"/>
    </source>
</evidence>
<reference evidence="3 4" key="1">
    <citation type="submission" date="2017-09" db="EMBL/GenBank/DDBJ databases">
        <title>Depth-based differentiation of microbial function through sediment-hosted aquifers and enrichment of novel symbionts in the deep terrestrial subsurface.</title>
        <authorList>
            <person name="Probst A.J."/>
            <person name="Ladd B."/>
            <person name="Jarett J.K."/>
            <person name="Geller-Mcgrath D.E."/>
            <person name="Sieber C.M."/>
            <person name="Emerson J.B."/>
            <person name="Anantharaman K."/>
            <person name="Thomas B.C."/>
            <person name="Malmstrom R."/>
            <person name="Stieglmeier M."/>
            <person name="Klingl A."/>
            <person name="Woyke T."/>
            <person name="Ryan C.M."/>
            <person name="Banfield J.F."/>
        </authorList>
    </citation>
    <scope>NUCLEOTIDE SEQUENCE [LARGE SCALE GENOMIC DNA]</scope>
    <source>
        <strain evidence="3">CG17_big_fil_post_rev_8_21_14_2_50_48_46</strain>
    </source>
</reference>
<gene>
    <name evidence="3" type="ORF">COW36_23970</name>
</gene>
<dbReference type="EMBL" id="PFFQ01000066">
    <property type="protein sequence ID" value="PIW13731.1"/>
    <property type="molecule type" value="Genomic_DNA"/>
</dbReference>
<comment type="caution">
    <text evidence="3">The sequence shown here is derived from an EMBL/GenBank/DDBJ whole genome shotgun (WGS) entry which is preliminary data.</text>
</comment>
<feature type="region of interest" description="Disordered" evidence="1">
    <location>
        <begin position="194"/>
        <end position="225"/>
    </location>
</feature>
<dbReference type="Gene3D" id="2.60.120.1440">
    <property type="match status" value="1"/>
</dbReference>
<accession>A0A2M7FWV4</accession>
<proteinExistence type="predicted"/>
<dbReference type="Pfam" id="PF04773">
    <property type="entry name" value="FecR"/>
    <property type="match status" value="1"/>
</dbReference>
<evidence type="ECO:0000313" key="4">
    <source>
        <dbReference type="Proteomes" id="UP000231019"/>
    </source>
</evidence>
<evidence type="ECO:0000313" key="3">
    <source>
        <dbReference type="EMBL" id="PIW13731.1"/>
    </source>
</evidence>
<dbReference type="InterPro" id="IPR006860">
    <property type="entry name" value="FecR"/>
</dbReference>
<feature type="domain" description="FecR protein" evidence="2">
    <location>
        <begin position="79"/>
        <end position="172"/>
    </location>
</feature>
<organism evidence="3 4">
    <name type="scientific">bacterium (Candidatus Blackallbacteria) CG17_big_fil_post_rev_8_21_14_2_50_48_46</name>
    <dbReference type="NCBI Taxonomy" id="2014261"/>
    <lineage>
        <taxon>Bacteria</taxon>
        <taxon>Candidatus Blackallbacteria</taxon>
    </lineage>
</organism>
<evidence type="ECO:0000256" key="1">
    <source>
        <dbReference type="SAM" id="MobiDB-lite"/>
    </source>
</evidence>
<dbReference type="AlphaFoldDB" id="A0A2M7FWV4"/>